<feature type="signal peptide" evidence="1">
    <location>
        <begin position="1"/>
        <end position="21"/>
    </location>
</feature>
<dbReference type="Pfam" id="PF03659">
    <property type="entry name" value="Glyco_hydro_71"/>
    <property type="match status" value="1"/>
</dbReference>
<protein>
    <submittedName>
        <fullName evidence="2">Glycoside hydrolase family 71 protein</fullName>
    </submittedName>
</protein>
<dbReference type="EMBL" id="MU793329">
    <property type="protein sequence ID" value="KAJ3785867.1"/>
    <property type="molecule type" value="Genomic_DNA"/>
</dbReference>
<comment type="caution">
    <text evidence="2">The sequence shown here is derived from an EMBL/GenBank/DDBJ whole genome shotgun (WGS) entry which is preliminary data.</text>
</comment>
<dbReference type="Gene3D" id="3.20.20.80">
    <property type="entry name" value="Glycosidases"/>
    <property type="match status" value="1"/>
</dbReference>
<reference evidence="2" key="1">
    <citation type="submission" date="2022-08" db="EMBL/GenBank/DDBJ databases">
        <authorList>
            <consortium name="DOE Joint Genome Institute"/>
            <person name="Min B."/>
            <person name="Riley R."/>
            <person name="Sierra-Patev S."/>
            <person name="Naranjo-Ortiz M."/>
            <person name="Looney B."/>
            <person name="Konkel Z."/>
            <person name="Slot J.C."/>
            <person name="Sakamoto Y."/>
            <person name="Steenwyk J.L."/>
            <person name="Rokas A."/>
            <person name="Carro J."/>
            <person name="Camarero S."/>
            <person name="Ferreira P."/>
            <person name="Molpeceres G."/>
            <person name="Ruiz-Duenas F.J."/>
            <person name="Serrano A."/>
            <person name="Henrissat B."/>
            <person name="Drula E."/>
            <person name="Hughes K.W."/>
            <person name="Mata J.L."/>
            <person name="Ishikawa N.K."/>
            <person name="Vargas-Isla R."/>
            <person name="Ushijima S."/>
            <person name="Smith C.A."/>
            <person name="Ahrendt S."/>
            <person name="Andreopoulos W."/>
            <person name="He G."/>
            <person name="Labutti K."/>
            <person name="Lipzen A."/>
            <person name="Ng V."/>
            <person name="Sandor L."/>
            <person name="Barry K."/>
            <person name="Martinez A.T."/>
            <person name="Xiao Y."/>
            <person name="Gibbons J.G."/>
            <person name="Terashima K."/>
            <person name="Hibbett D.S."/>
            <person name="Grigoriev I.V."/>
        </authorList>
    </citation>
    <scope>NUCLEOTIDE SEQUENCE</scope>
    <source>
        <strain evidence="2">TFB10291</strain>
    </source>
</reference>
<proteinExistence type="predicted"/>
<organism evidence="2 3">
    <name type="scientific">Lentinula aff. detonsa</name>
    <dbReference type="NCBI Taxonomy" id="2804958"/>
    <lineage>
        <taxon>Eukaryota</taxon>
        <taxon>Fungi</taxon>
        <taxon>Dikarya</taxon>
        <taxon>Basidiomycota</taxon>
        <taxon>Agaricomycotina</taxon>
        <taxon>Agaricomycetes</taxon>
        <taxon>Agaricomycetidae</taxon>
        <taxon>Agaricales</taxon>
        <taxon>Marasmiineae</taxon>
        <taxon>Omphalotaceae</taxon>
        <taxon>Lentinula</taxon>
    </lineage>
</organism>
<accession>A0AA38NJM0</accession>
<dbReference type="GO" id="GO:0051118">
    <property type="term" value="F:glucan endo-1,3-alpha-glucosidase activity"/>
    <property type="evidence" value="ECO:0007669"/>
    <property type="project" value="InterPro"/>
</dbReference>
<evidence type="ECO:0000256" key="1">
    <source>
        <dbReference type="SAM" id="SignalP"/>
    </source>
</evidence>
<dbReference type="InterPro" id="IPR005197">
    <property type="entry name" value="Glyco_hydro_71"/>
</dbReference>
<gene>
    <name evidence="2" type="ORF">GGU10DRAFT_427716</name>
</gene>
<sequence>MMLFAVVLGLQYFLLTSRVNATAVFAHFMASTLSYCVQNSYSYGPSDWAADIAAAQAIGIDGFALNTAVDTYEISKYPDAFAAAEAANFQMFISFDMTYDWAEADMVSLVQTYATSPSYYKWNGNSLVSTFDGDAQDDDFWAGFKSDLANEGVTISLAPAFIDYRDPSEATTMFSTYTSIDGFFNWWSWPADVAADLTTATDLAYQAGISAAGRSGPYIMAVSPWQFKELGGTNDWVEQSDELWKYRWEQAISDVKPDIVEIVTWNDYGSSITTQVSLISMDHSLGESHYISDINPIVNLGDLAPLYVDGFDHGAWRTMAQYYISWYKTGSVPAITEDQVVYWYRAYPKAITCSEGDLPRNSEYPADAVFAFSMLTSPATITLTVGDSSASFDASAGVAIGSVPFSTQDAQMPVISIVRDGTTVKSGTGTKAISMSSCPYYNFNPLVGIVQ</sequence>
<name>A0AA38NJM0_9AGAR</name>
<feature type="chain" id="PRO_5041323863" evidence="1">
    <location>
        <begin position="22"/>
        <end position="451"/>
    </location>
</feature>
<keyword evidence="2" id="KW-0378">Hydrolase</keyword>
<dbReference type="Proteomes" id="UP001163798">
    <property type="component" value="Unassembled WGS sequence"/>
</dbReference>
<keyword evidence="1" id="KW-0732">Signal</keyword>
<evidence type="ECO:0000313" key="2">
    <source>
        <dbReference type="EMBL" id="KAJ3785867.1"/>
    </source>
</evidence>
<dbReference type="AlphaFoldDB" id="A0AA38NJM0"/>
<dbReference type="CDD" id="cd11577">
    <property type="entry name" value="GH71"/>
    <property type="match status" value="1"/>
</dbReference>
<keyword evidence="3" id="KW-1185">Reference proteome</keyword>
<evidence type="ECO:0000313" key="3">
    <source>
        <dbReference type="Proteomes" id="UP001163798"/>
    </source>
</evidence>